<evidence type="ECO:0000313" key="1">
    <source>
        <dbReference type="EMBL" id="KAH7918049.1"/>
    </source>
</evidence>
<organism evidence="1 2">
    <name type="scientific">Leucogyrophana mollusca</name>
    <dbReference type="NCBI Taxonomy" id="85980"/>
    <lineage>
        <taxon>Eukaryota</taxon>
        <taxon>Fungi</taxon>
        <taxon>Dikarya</taxon>
        <taxon>Basidiomycota</taxon>
        <taxon>Agaricomycotina</taxon>
        <taxon>Agaricomycetes</taxon>
        <taxon>Agaricomycetidae</taxon>
        <taxon>Boletales</taxon>
        <taxon>Boletales incertae sedis</taxon>
        <taxon>Leucogyrophana</taxon>
    </lineage>
</organism>
<keyword evidence="2" id="KW-1185">Reference proteome</keyword>
<proteinExistence type="predicted"/>
<feature type="non-terminal residue" evidence="1">
    <location>
        <position position="1"/>
    </location>
</feature>
<feature type="non-terminal residue" evidence="1">
    <location>
        <position position="115"/>
    </location>
</feature>
<name>A0ACB8AYI3_9AGAM</name>
<protein>
    <submittedName>
        <fullName evidence="1">Uncharacterized protein</fullName>
    </submittedName>
</protein>
<reference evidence="1" key="1">
    <citation type="journal article" date="2021" name="New Phytol.">
        <title>Evolutionary innovations through gain and loss of genes in the ectomycorrhizal Boletales.</title>
        <authorList>
            <person name="Wu G."/>
            <person name="Miyauchi S."/>
            <person name="Morin E."/>
            <person name="Kuo A."/>
            <person name="Drula E."/>
            <person name="Varga T."/>
            <person name="Kohler A."/>
            <person name="Feng B."/>
            <person name="Cao Y."/>
            <person name="Lipzen A."/>
            <person name="Daum C."/>
            <person name="Hundley H."/>
            <person name="Pangilinan J."/>
            <person name="Johnson J."/>
            <person name="Barry K."/>
            <person name="LaButti K."/>
            <person name="Ng V."/>
            <person name="Ahrendt S."/>
            <person name="Min B."/>
            <person name="Choi I.G."/>
            <person name="Park H."/>
            <person name="Plett J.M."/>
            <person name="Magnuson J."/>
            <person name="Spatafora J.W."/>
            <person name="Nagy L.G."/>
            <person name="Henrissat B."/>
            <person name="Grigoriev I.V."/>
            <person name="Yang Z.L."/>
            <person name="Xu J."/>
            <person name="Martin F.M."/>
        </authorList>
    </citation>
    <scope>NUCLEOTIDE SEQUENCE</scope>
    <source>
        <strain evidence="1">KUC20120723A-06</strain>
    </source>
</reference>
<dbReference type="Proteomes" id="UP000790709">
    <property type="component" value="Unassembled WGS sequence"/>
</dbReference>
<comment type="caution">
    <text evidence="1">The sequence shown here is derived from an EMBL/GenBank/DDBJ whole genome shotgun (WGS) entry which is preliminary data.</text>
</comment>
<sequence length="115" mass="13544">TFGRIPLEVKTVLRDGFLKLDDDVKKLAERTFIPVEQVISLWHKHRTHSVYAPNRWNIYQRYFVSDQITELARLGKDAPPLGGTVTSAMRTKCYELFQRQNKESWTEILDTYEDL</sequence>
<evidence type="ECO:0000313" key="2">
    <source>
        <dbReference type="Proteomes" id="UP000790709"/>
    </source>
</evidence>
<gene>
    <name evidence="1" type="ORF">BV22DRAFT_978258</name>
</gene>
<dbReference type="EMBL" id="MU266867">
    <property type="protein sequence ID" value="KAH7918049.1"/>
    <property type="molecule type" value="Genomic_DNA"/>
</dbReference>
<accession>A0ACB8AYI3</accession>